<evidence type="ECO:0000313" key="3">
    <source>
        <dbReference type="Proteomes" id="UP000466396"/>
    </source>
</evidence>
<dbReference type="STRING" id="169765.AWC15_06610"/>
<accession>A0A1X1XUW9</accession>
<evidence type="ECO:0000256" key="1">
    <source>
        <dbReference type="SAM" id="MobiDB-lite"/>
    </source>
</evidence>
<dbReference type="AlphaFoldDB" id="A0A1X1XUW9"/>
<dbReference type="KEGG" id="mlj:MLAC_23270"/>
<feature type="compositionally biased region" description="Low complexity" evidence="1">
    <location>
        <begin position="1"/>
        <end position="21"/>
    </location>
</feature>
<feature type="compositionally biased region" description="Acidic residues" evidence="1">
    <location>
        <begin position="22"/>
        <end position="49"/>
    </location>
</feature>
<organism evidence="2 3">
    <name type="scientific">Mycobacterium lacus</name>
    <dbReference type="NCBI Taxonomy" id="169765"/>
    <lineage>
        <taxon>Bacteria</taxon>
        <taxon>Bacillati</taxon>
        <taxon>Actinomycetota</taxon>
        <taxon>Actinomycetes</taxon>
        <taxon>Mycobacteriales</taxon>
        <taxon>Mycobacteriaceae</taxon>
        <taxon>Mycobacterium</taxon>
    </lineage>
</organism>
<evidence type="ECO:0000313" key="2">
    <source>
        <dbReference type="EMBL" id="BBX97033.1"/>
    </source>
</evidence>
<name>A0A1X1XUW9_9MYCO</name>
<sequence length="193" mass="20179">MTTTDDTTTTPGDAQTAPGAPELDDAAEATPDDPGDATDALGDDGDGDDGGVPSYEELEAERDHWKDVAGSDKAKLAAEAAGYRTKLRATEEERDAALGQVAGRDDALFTAAVRIAGCNPGQTAYLRTLVDPADHVVDGAVDLDSLAGAIDHARAEAGLTRRPRPNPAAGRRTDDYRQRTGRDDWDAAFGLGE</sequence>
<feature type="region of interest" description="Disordered" evidence="1">
    <location>
        <begin position="1"/>
        <end position="57"/>
    </location>
</feature>
<dbReference type="RefSeq" id="WP_085162287.1">
    <property type="nucleotide sequence ID" value="NZ_AP022581.1"/>
</dbReference>
<reference evidence="2 3" key="1">
    <citation type="journal article" date="2019" name="Emerg. Microbes Infect.">
        <title>Comprehensive subspecies identification of 175 nontuberculous mycobacteria species based on 7547 genomic profiles.</title>
        <authorList>
            <person name="Matsumoto Y."/>
            <person name="Kinjo T."/>
            <person name="Motooka D."/>
            <person name="Nabeya D."/>
            <person name="Jung N."/>
            <person name="Uechi K."/>
            <person name="Horii T."/>
            <person name="Iida T."/>
            <person name="Fujita J."/>
            <person name="Nakamura S."/>
        </authorList>
    </citation>
    <scope>NUCLEOTIDE SEQUENCE [LARGE SCALE GENOMIC DNA]</scope>
    <source>
        <strain evidence="2 3">JCM 15657</strain>
    </source>
</reference>
<feature type="region of interest" description="Disordered" evidence="1">
    <location>
        <begin position="155"/>
        <end position="193"/>
    </location>
</feature>
<gene>
    <name evidence="2" type="ORF">MLAC_23270</name>
</gene>
<dbReference type="EMBL" id="AP022581">
    <property type="protein sequence ID" value="BBX97033.1"/>
    <property type="molecule type" value="Genomic_DNA"/>
</dbReference>
<keyword evidence="3" id="KW-1185">Reference proteome</keyword>
<feature type="compositionally biased region" description="Basic and acidic residues" evidence="1">
    <location>
        <begin position="171"/>
        <end position="185"/>
    </location>
</feature>
<protein>
    <submittedName>
        <fullName evidence="2">Uncharacterized protein</fullName>
    </submittedName>
</protein>
<proteinExistence type="predicted"/>
<dbReference type="Proteomes" id="UP000466396">
    <property type="component" value="Chromosome"/>
</dbReference>